<dbReference type="SUPFAM" id="SSF81901">
    <property type="entry name" value="HCP-like"/>
    <property type="match status" value="1"/>
</dbReference>
<dbReference type="GeneID" id="7828486"/>
<dbReference type="SMART" id="SM00028">
    <property type="entry name" value="TPR"/>
    <property type="match status" value="9"/>
</dbReference>
<evidence type="ECO:0000256" key="1">
    <source>
        <dbReference type="ARBA" id="ARBA00022737"/>
    </source>
</evidence>
<feature type="repeat" description="TPR" evidence="3">
    <location>
        <begin position="67"/>
        <end position="100"/>
    </location>
</feature>
<dbReference type="Gene3D" id="1.25.40.10">
    <property type="entry name" value="Tetratricopeptide repeat domain"/>
    <property type="match status" value="3"/>
</dbReference>
<dbReference type="PANTHER" id="PTHR45586:SF1">
    <property type="entry name" value="LIPOPOLYSACCHARIDE ASSEMBLY PROTEIN B"/>
    <property type="match status" value="1"/>
</dbReference>
<feature type="repeat" description="TPR" evidence="3">
    <location>
        <begin position="415"/>
        <end position="448"/>
    </location>
</feature>
<dbReference type="RefSeq" id="XP_001029986.1">
    <property type="nucleotide sequence ID" value="XM_001029986.1"/>
</dbReference>
<reference evidence="6" key="1">
    <citation type="journal article" date="2006" name="PLoS Biol.">
        <title>Macronuclear genome sequence of the ciliate Tetrahymena thermophila, a model eukaryote.</title>
        <authorList>
            <person name="Eisen J.A."/>
            <person name="Coyne R.S."/>
            <person name="Wu M."/>
            <person name="Wu D."/>
            <person name="Thiagarajan M."/>
            <person name="Wortman J.R."/>
            <person name="Badger J.H."/>
            <person name="Ren Q."/>
            <person name="Amedeo P."/>
            <person name="Jones K.M."/>
            <person name="Tallon L.J."/>
            <person name="Delcher A.L."/>
            <person name="Salzberg S.L."/>
            <person name="Silva J.C."/>
            <person name="Haas B.J."/>
            <person name="Majoros W.H."/>
            <person name="Farzad M."/>
            <person name="Carlton J.M."/>
            <person name="Smith R.K. Jr."/>
            <person name="Garg J."/>
            <person name="Pearlman R.E."/>
            <person name="Karrer K.M."/>
            <person name="Sun L."/>
            <person name="Manning G."/>
            <person name="Elde N.C."/>
            <person name="Turkewitz A.P."/>
            <person name="Asai D.J."/>
            <person name="Wilkes D.E."/>
            <person name="Wang Y."/>
            <person name="Cai H."/>
            <person name="Collins K."/>
            <person name="Stewart B.A."/>
            <person name="Lee S.R."/>
            <person name="Wilamowska K."/>
            <person name="Weinberg Z."/>
            <person name="Ruzzo W.L."/>
            <person name="Wloga D."/>
            <person name="Gaertig J."/>
            <person name="Frankel J."/>
            <person name="Tsao C.-C."/>
            <person name="Gorovsky M.A."/>
            <person name="Keeling P.J."/>
            <person name="Waller R.F."/>
            <person name="Patron N.J."/>
            <person name="Cherry J.M."/>
            <person name="Stover N.A."/>
            <person name="Krieger C.J."/>
            <person name="del Toro C."/>
            <person name="Ryder H.F."/>
            <person name="Williamson S.C."/>
            <person name="Barbeau R.A."/>
            <person name="Hamilton E.P."/>
            <person name="Orias E."/>
        </authorList>
    </citation>
    <scope>NUCLEOTIDE SEQUENCE [LARGE SCALE GENOMIC DNA]</scope>
    <source>
        <strain evidence="6">SB210</strain>
    </source>
</reference>
<dbReference type="InterPro" id="IPR051012">
    <property type="entry name" value="CellSynth/LPSAsmb/PSIAsmb"/>
</dbReference>
<keyword evidence="4" id="KW-0175">Coiled coil</keyword>
<keyword evidence="6" id="KW-1185">Reference proteome</keyword>
<keyword evidence="1" id="KW-0677">Repeat</keyword>
<feature type="repeat" description="TPR" evidence="3">
    <location>
        <begin position="347"/>
        <end position="380"/>
    </location>
</feature>
<keyword evidence="2 3" id="KW-0802">TPR repeat</keyword>
<organism evidence="5 6">
    <name type="scientific">Tetrahymena thermophila (strain SB210)</name>
    <dbReference type="NCBI Taxonomy" id="312017"/>
    <lineage>
        <taxon>Eukaryota</taxon>
        <taxon>Sar</taxon>
        <taxon>Alveolata</taxon>
        <taxon>Ciliophora</taxon>
        <taxon>Intramacronucleata</taxon>
        <taxon>Oligohymenophorea</taxon>
        <taxon>Hymenostomatida</taxon>
        <taxon>Tetrahymenina</taxon>
        <taxon>Tetrahymenidae</taxon>
        <taxon>Tetrahymena</taxon>
    </lineage>
</organism>
<protein>
    <submittedName>
        <fullName evidence="5">Tetratricopeptide repeat protein</fullName>
    </submittedName>
</protein>
<evidence type="ECO:0000256" key="2">
    <source>
        <dbReference type="ARBA" id="ARBA00022803"/>
    </source>
</evidence>
<sequence length="461" mass="53785">MFALKNVNSLMMMRLNTKYLLKNRFFCSVQQDPNYIFTTAYCHFRQENYSKTLEKLNQIQAGNSTDLNYLKLLAKAYIQQTEYEKGLKTLEKIIQIQPGDIETNILIMEILEQLEDDVDDQIDKIQQRIIEHNQEDEGQIVAFALMSLMEEDQINMIPNILANTSSFQNEANRFLAYTILKDIYIRSNQIDAGIKMLEEAKQNCPSHLKDIYFELARFYNLKGDQQKELEALENCLEQNQDQFDVLVELGYLYFTKGNVEKSQEYLKKAEQIENSHCKKFFYEAKMLQVQNKLDEAQKLLEKCLEFDVANLSPLVYNQIGVIYLQKGDIAKAQEIFFKALEINNEEAQIYFNIAVSYNLSKNIEQAINYYEKGLVLQPKNSSAILQKGILQIKQKYYKEAIDTFINALKEAPENTDFLYNLAKVYKLTYDKSKAMELCKKVLSINPNHKEATDLLNSYKNN</sequence>
<dbReference type="InParanoid" id="Q22AJ3"/>
<dbReference type="Pfam" id="PF12895">
    <property type="entry name" value="ANAPC3"/>
    <property type="match status" value="1"/>
</dbReference>
<dbReference type="Pfam" id="PF13181">
    <property type="entry name" value="TPR_8"/>
    <property type="match status" value="2"/>
</dbReference>
<dbReference type="Pfam" id="PF00515">
    <property type="entry name" value="TPR_1"/>
    <property type="match status" value="1"/>
</dbReference>
<evidence type="ECO:0000256" key="4">
    <source>
        <dbReference type="SAM" id="Coils"/>
    </source>
</evidence>
<name>Q22AJ3_TETTS</name>
<dbReference type="SUPFAM" id="SSF48452">
    <property type="entry name" value="TPR-like"/>
    <property type="match status" value="1"/>
</dbReference>
<proteinExistence type="predicted"/>
<gene>
    <name evidence="5" type="ORF">TTHERM_01194820</name>
</gene>
<dbReference type="PROSITE" id="PS50005">
    <property type="entry name" value="TPR"/>
    <property type="match status" value="6"/>
</dbReference>
<accession>Q22AJ3</accession>
<evidence type="ECO:0000313" key="6">
    <source>
        <dbReference type="Proteomes" id="UP000009168"/>
    </source>
</evidence>
<feature type="repeat" description="TPR" evidence="3">
    <location>
        <begin position="243"/>
        <end position="276"/>
    </location>
</feature>
<evidence type="ECO:0000313" key="5">
    <source>
        <dbReference type="EMBL" id="EAR82323.1"/>
    </source>
</evidence>
<evidence type="ECO:0000256" key="3">
    <source>
        <dbReference type="PROSITE-ProRule" id="PRU00339"/>
    </source>
</evidence>
<feature type="repeat" description="TPR" evidence="3">
    <location>
        <begin position="313"/>
        <end position="346"/>
    </location>
</feature>
<dbReference type="InterPro" id="IPR019734">
    <property type="entry name" value="TPR_rpt"/>
</dbReference>
<dbReference type="KEGG" id="tet:TTHERM_01194820"/>
<dbReference type="InterPro" id="IPR011990">
    <property type="entry name" value="TPR-like_helical_dom_sf"/>
</dbReference>
<feature type="repeat" description="TPR" evidence="3">
    <location>
        <begin position="381"/>
        <end position="414"/>
    </location>
</feature>
<dbReference type="eggNOG" id="KOG4626">
    <property type="taxonomic scope" value="Eukaryota"/>
</dbReference>
<dbReference type="HOGENOM" id="CLU_593833_0_0_1"/>
<dbReference type="AlphaFoldDB" id="Q22AJ3"/>
<dbReference type="Proteomes" id="UP000009168">
    <property type="component" value="Unassembled WGS sequence"/>
</dbReference>
<dbReference type="OrthoDB" id="311870at2759"/>
<dbReference type="Pfam" id="PF14559">
    <property type="entry name" value="TPR_19"/>
    <property type="match status" value="1"/>
</dbReference>
<feature type="coiled-coil region" evidence="4">
    <location>
        <begin position="108"/>
        <end position="135"/>
    </location>
</feature>
<dbReference type="PANTHER" id="PTHR45586">
    <property type="entry name" value="TPR REPEAT-CONTAINING PROTEIN PA4667"/>
    <property type="match status" value="1"/>
</dbReference>
<dbReference type="EMBL" id="GG662677">
    <property type="protein sequence ID" value="EAR82323.1"/>
    <property type="molecule type" value="Genomic_DNA"/>
</dbReference>
<dbReference type="OMA" id="QIENSHC"/>